<keyword evidence="1" id="KW-0812">Transmembrane</keyword>
<sequence length="554" mass="60287">MPPDRSHWIHALRTRAERRRLRALLDAGEELEARGLLDEAVRLAAAIEESRPGVAAADSEWPAPWGGTGGGRRLTRPRARLGSLGIVSTALALAAPLVWLVRLLPGIRWSARPTSATSADVRLWLGAGGGLLRRRARWRGRGRRSLVLAGDDLGQNLLVVGGIGSGKTTSVIQPVLLQCLAQGMGGLVFDIKGDFGAAAAGLARRAGRELTVVGPGRRAFNLLRGLTPEAAAGFLKSALLLNGVPGDPFWTETAVELCRNALGVLSFLPDRYSLAGLYDYLFRDDVRADCDRRLHDEAAGLGAEALRLLRSYQSYHEGVFTRFDTKVVAGVLASAAQVLTPFTHPDLVDAFCPPADALAIEALASGALILVDLPLAVWGVGAKVVYTFIKLRFFQYMQRRPVRERLRPVLFLCDEYQEIVSANKDGLSDLNFWDKGRAFGTVGIISAQSIASFYAAVGDRDLADTLLQNFRQKLCLRSEDWHTIQFFEHVLGRLPDRRRRTRPLVSAALVRRLYRRQALAVVSVGGEALEEVVDLPAVFVDSAEQGIPGAGTRN</sequence>
<evidence type="ECO:0000313" key="3">
    <source>
        <dbReference type="EMBL" id="RCN57047.1"/>
    </source>
</evidence>
<dbReference type="Pfam" id="PF10412">
    <property type="entry name" value="TrwB_AAD_bind"/>
    <property type="match status" value="1"/>
</dbReference>
<evidence type="ECO:0000313" key="4">
    <source>
        <dbReference type="Proteomes" id="UP000253250"/>
    </source>
</evidence>
<keyword evidence="4" id="KW-1185">Reference proteome</keyword>
<keyword evidence="1" id="KW-1133">Transmembrane helix</keyword>
<comment type="caution">
    <text evidence="3">The sequence shown here is derived from an EMBL/GenBank/DDBJ whole genome shotgun (WGS) entry which is preliminary data.</text>
</comment>
<organism evidence="3 4">
    <name type="scientific">Acidiferrobacter thiooxydans</name>
    <dbReference type="NCBI Taxonomy" id="163359"/>
    <lineage>
        <taxon>Bacteria</taxon>
        <taxon>Pseudomonadati</taxon>
        <taxon>Pseudomonadota</taxon>
        <taxon>Gammaproteobacteria</taxon>
        <taxon>Acidiferrobacterales</taxon>
        <taxon>Acidiferrobacteraceae</taxon>
        <taxon>Acidiferrobacter</taxon>
    </lineage>
</organism>
<name>A0A368HJ19_9GAMM</name>
<accession>A0A368HJ19</accession>
<feature type="domain" description="Type IV secretion system coupling protein TraD DNA-binding" evidence="2">
    <location>
        <begin position="404"/>
        <end position="493"/>
    </location>
</feature>
<dbReference type="Proteomes" id="UP000253250">
    <property type="component" value="Unassembled WGS sequence"/>
</dbReference>
<dbReference type="InterPro" id="IPR027417">
    <property type="entry name" value="P-loop_NTPase"/>
</dbReference>
<evidence type="ECO:0000259" key="2">
    <source>
        <dbReference type="Pfam" id="PF10412"/>
    </source>
</evidence>
<dbReference type="CDD" id="cd01127">
    <property type="entry name" value="TrwB_TraG_TraD_VirD4"/>
    <property type="match status" value="1"/>
</dbReference>
<gene>
    <name evidence="3" type="ORF">C4900_15125</name>
</gene>
<evidence type="ECO:0000256" key="1">
    <source>
        <dbReference type="SAM" id="Phobius"/>
    </source>
</evidence>
<dbReference type="SUPFAM" id="SSF52540">
    <property type="entry name" value="P-loop containing nucleoside triphosphate hydrolases"/>
    <property type="match status" value="1"/>
</dbReference>
<dbReference type="RefSeq" id="WP_114283396.1">
    <property type="nucleotide sequence ID" value="NZ_PSYR01000002.1"/>
</dbReference>
<proteinExistence type="predicted"/>
<dbReference type="EMBL" id="PSYR01000002">
    <property type="protein sequence ID" value="RCN57047.1"/>
    <property type="molecule type" value="Genomic_DNA"/>
</dbReference>
<protein>
    <recommendedName>
        <fullName evidence="2">Type IV secretion system coupling protein TraD DNA-binding domain-containing protein</fullName>
    </recommendedName>
</protein>
<dbReference type="OrthoDB" id="5577300at2"/>
<feature type="transmembrane region" description="Helical" evidence="1">
    <location>
        <begin position="81"/>
        <end position="101"/>
    </location>
</feature>
<reference evidence="3 4" key="1">
    <citation type="submission" date="2018-02" db="EMBL/GenBank/DDBJ databases">
        <title>Insights into the biology of acidophilic members of the Acidiferrobacteraceae family derived from comparative genomic analyses.</title>
        <authorList>
            <person name="Issotta F."/>
            <person name="Thyssen C."/>
            <person name="Mena C."/>
            <person name="Moya A."/>
            <person name="Bellenberg S."/>
            <person name="Sproer C."/>
            <person name="Covarrubias P.C."/>
            <person name="Sand W."/>
            <person name="Quatrini R."/>
            <person name="Vera M."/>
        </authorList>
    </citation>
    <scope>NUCLEOTIDE SEQUENCE [LARGE SCALE GENOMIC DNA]</scope>
    <source>
        <strain evidence="4">m-1</strain>
    </source>
</reference>
<dbReference type="InterPro" id="IPR019476">
    <property type="entry name" value="T4SS_TraD_DNA-bd"/>
</dbReference>
<keyword evidence="1" id="KW-0472">Membrane</keyword>
<dbReference type="Gene3D" id="3.40.50.300">
    <property type="entry name" value="P-loop containing nucleotide triphosphate hydrolases"/>
    <property type="match status" value="2"/>
</dbReference>
<dbReference type="AlphaFoldDB" id="A0A368HJ19"/>